<protein>
    <submittedName>
        <fullName evidence="1">Uncharacterized protein</fullName>
    </submittedName>
</protein>
<evidence type="ECO:0000313" key="2">
    <source>
        <dbReference type="Proteomes" id="UP001060170"/>
    </source>
</evidence>
<gene>
    <name evidence="1" type="ORF">MJO28_006904</name>
</gene>
<sequence length="416" mass="47771">MADSETKQADEQEHQQLVEQGDLIIQGFRKLIDRYNVTIDLHQKRVTIEEAMSSLSVNEDGLKYMFLNSLQMILQHLKSHIIGLLRTLDPSNSQQATELKSKCISDNQPKVEWIMERIRYLVVVFYPEPTTARVRTDDQHLRRLKSCRLRSLRSTFLEACRMICRSFGAAIKLVKLMKLKESPEKLKRLSQEHRRLTYNVKMAALLVDSTIESIEGSDWDLAVKSWQVEFEGNQDLLKSMMTSIEPETDILETGDRTSVAKYVREPVIHLAKLLIPIMKLSRLFFNKISVRGINTKRLPLFTEMCSEQIESLAMSHGSVSSSFVHILSLLDAADRAPGVVPHVHFIGSVRCLKNIFEAPLLIVLLYLVPAIPDTDGFPIQNYYKNWLITWNTQRILATENFINIFTRSSVVDPELL</sequence>
<proteinExistence type="predicted"/>
<keyword evidence="2" id="KW-1185">Reference proteome</keyword>
<dbReference type="Proteomes" id="UP001060170">
    <property type="component" value="Chromosome 7"/>
</dbReference>
<accession>A0ACC0EDW4</accession>
<comment type="caution">
    <text evidence="1">The sequence shown here is derived from an EMBL/GenBank/DDBJ whole genome shotgun (WGS) entry which is preliminary data.</text>
</comment>
<dbReference type="EMBL" id="CM045871">
    <property type="protein sequence ID" value="KAI7951220.1"/>
    <property type="molecule type" value="Genomic_DNA"/>
</dbReference>
<reference evidence="1 2" key="3">
    <citation type="journal article" date="2022" name="Microbiol. Spectr.">
        <title>Folding features and dynamics of 3D genome architecture in plant fungal pathogens.</title>
        <authorList>
            <person name="Xia C."/>
        </authorList>
    </citation>
    <scope>NUCLEOTIDE SEQUENCE [LARGE SCALE GENOMIC DNA]</scope>
    <source>
        <strain evidence="1 2">93-210</strain>
    </source>
</reference>
<name>A0ACC0EDW4_9BASI</name>
<reference evidence="2" key="1">
    <citation type="journal article" date="2018" name="BMC Genomics">
        <title>Genomic insights into host adaptation between the wheat stripe rust pathogen (Puccinia striiformis f. sp. tritici) and the barley stripe rust pathogen (Puccinia striiformis f. sp. hordei).</title>
        <authorList>
            <person name="Xia C."/>
            <person name="Wang M."/>
            <person name="Yin C."/>
            <person name="Cornejo O.E."/>
            <person name="Hulbert S.H."/>
            <person name="Chen X."/>
        </authorList>
    </citation>
    <scope>NUCLEOTIDE SEQUENCE [LARGE SCALE GENOMIC DNA]</scope>
    <source>
        <strain evidence="2">93-210</strain>
    </source>
</reference>
<evidence type="ECO:0000313" key="1">
    <source>
        <dbReference type="EMBL" id="KAI7951220.1"/>
    </source>
</evidence>
<organism evidence="1 2">
    <name type="scientific">Puccinia striiformis f. sp. tritici</name>
    <dbReference type="NCBI Taxonomy" id="168172"/>
    <lineage>
        <taxon>Eukaryota</taxon>
        <taxon>Fungi</taxon>
        <taxon>Dikarya</taxon>
        <taxon>Basidiomycota</taxon>
        <taxon>Pucciniomycotina</taxon>
        <taxon>Pucciniomycetes</taxon>
        <taxon>Pucciniales</taxon>
        <taxon>Pucciniaceae</taxon>
        <taxon>Puccinia</taxon>
    </lineage>
</organism>
<reference evidence="2" key="2">
    <citation type="journal article" date="2018" name="Mol. Plant Microbe Interact.">
        <title>Genome sequence resources for the wheat stripe rust pathogen (Puccinia striiformis f. sp. tritici) and the barley stripe rust pathogen (Puccinia striiformis f. sp. hordei).</title>
        <authorList>
            <person name="Xia C."/>
            <person name="Wang M."/>
            <person name="Yin C."/>
            <person name="Cornejo O.E."/>
            <person name="Hulbert S.H."/>
            <person name="Chen X."/>
        </authorList>
    </citation>
    <scope>NUCLEOTIDE SEQUENCE [LARGE SCALE GENOMIC DNA]</scope>
    <source>
        <strain evidence="2">93-210</strain>
    </source>
</reference>